<dbReference type="Proteomes" id="UP000009234">
    <property type="component" value="Chromosome"/>
</dbReference>
<dbReference type="OrthoDB" id="6412948at2"/>
<dbReference type="PANTHER" id="PTHR37691">
    <property type="entry name" value="BLR3518 PROTEIN"/>
    <property type="match status" value="1"/>
</dbReference>
<dbReference type="eggNOG" id="COG1416">
    <property type="taxonomic scope" value="Bacteria"/>
</dbReference>
<dbReference type="PANTHER" id="PTHR37691:SF1">
    <property type="entry name" value="BLR3518 PROTEIN"/>
    <property type="match status" value="1"/>
</dbReference>
<evidence type="ECO:0000313" key="2">
    <source>
        <dbReference type="Proteomes" id="UP000009234"/>
    </source>
</evidence>
<protein>
    <submittedName>
        <fullName evidence="1">Uncharacterized protein</fullName>
    </submittedName>
</protein>
<dbReference type="Gene3D" id="3.40.1260.10">
    <property type="entry name" value="DsrEFH-like"/>
    <property type="match status" value="1"/>
</dbReference>
<dbReference type="KEGG" id="dru:Desru_0477"/>
<dbReference type="STRING" id="696281.Desru_0477"/>
<dbReference type="AlphaFoldDB" id="F6DRK9"/>
<accession>F6DRK9</accession>
<dbReference type="InterPro" id="IPR003787">
    <property type="entry name" value="Sulphur_relay_DsrE/F-like"/>
</dbReference>
<gene>
    <name evidence="1" type="ordered locus">Desru_0477</name>
</gene>
<proteinExistence type="predicted"/>
<dbReference type="RefSeq" id="WP_013840538.1">
    <property type="nucleotide sequence ID" value="NC_015589.1"/>
</dbReference>
<dbReference type="Pfam" id="PF02635">
    <property type="entry name" value="DsrE"/>
    <property type="match status" value="1"/>
</dbReference>
<dbReference type="InterPro" id="IPR027396">
    <property type="entry name" value="DsrEFH-like"/>
</dbReference>
<dbReference type="EMBL" id="CP002780">
    <property type="protein sequence ID" value="AEG58763.1"/>
    <property type="molecule type" value="Genomic_DNA"/>
</dbReference>
<reference evidence="1 2" key="2">
    <citation type="journal article" date="2012" name="Stand. Genomic Sci.">
        <title>Complete genome sequence of the sulfate-reducing firmicute Desulfotomaculum ruminis type strain (DL(T)).</title>
        <authorList>
            <person name="Spring S."/>
            <person name="Visser M."/>
            <person name="Lu M."/>
            <person name="Copeland A."/>
            <person name="Lapidus A."/>
            <person name="Lucas S."/>
            <person name="Cheng J.F."/>
            <person name="Han C."/>
            <person name="Tapia R."/>
            <person name="Goodwin L.A."/>
            <person name="Pitluck S."/>
            <person name="Ivanova N."/>
            <person name="Land M."/>
            <person name="Hauser L."/>
            <person name="Larimer F."/>
            <person name="Rohde M."/>
            <person name="Goker M."/>
            <person name="Detter J.C."/>
            <person name="Kyrpides N.C."/>
            <person name="Woyke T."/>
            <person name="Schaap P.J."/>
            <person name="Plugge C.M."/>
            <person name="Muyzer G."/>
            <person name="Kuever J."/>
            <person name="Pereira I.A."/>
            <person name="Parshina S.N."/>
            <person name="Bernier-Latmani R."/>
            <person name="Stams A.J."/>
            <person name="Klenk H.P."/>
        </authorList>
    </citation>
    <scope>NUCLEOTIDE SEQUENCE [LARGE SCALE GENOMIC DNA]</scope>
    <source>
        <strain evidence="2">ATCC 23193 / DSM 2154 / NCIB 8452 / DL</strain>
    </source>
</reference>
<evidence type="ECO:0000313" key="1">
    <source>
        <dbReference type="EMBL" id="AEG58763.1"/>
    </source>
</evidence>
<organism evidence="1 2">
    <name type="scientific">Desulforamulus ruminis (strain ATCC 23193 / DSM 2154 / NCIMB 8452 / DL)</name>
    <name type="common">Desulfotomaculum ruminis</name>
    <dbReference type="NCBI Taxonomy" id="696281"/>
    <lineage>
        <taxon>Bacteria</taxon>
        <taxon>Bacillati</taxon>
        <taxon>Bacillota</taxon>
        <taxon>Clostridia</taxon>
        <taxon>Eubacteriales</taxon>
        <taxon>Peptococcaceae</taxon>
        <taxon>Desulforamulus</taxon>
    </lineage>
</organism>
<name>F6DRK9_DESRL</name>
<dbReference type="HOGENOM" id="CLU_127515_4_2_9"/>
<reference evidence="2" key="1">
    <citation type="submission" date="2011-05" db="EMBL/GenBank/DDBJ databases">
        <title>Complete sequence of Desulfotomaculum ruminis DSM 2154.</title>
        <authorList>
            <person name="Lucas S."/>
            <person name="Copeland A."/>
            <person name="Lapidus A."/>
            <person name="Cheng J.-F."/>
            <person name="Goodwin L."/>
            <person name="Pitluck S."/>
            <person name="Lu M."/>
            <person name="Detter J.C."/>
            <person name="Han C."/>
            <person name="Tapia R."/>
            <person name="Land M."/>
            <person name="Hauser L."/>
            <person name="Kyrpides N."/>
            <person name="Ivanova N."/>
            <person name="Mikhailova N."/>
            <person name="Pagani I."/>
            <person name="Stams A.J.M."/>
            <person name="Plugge C.M."/>
            <person name="Muyzer G."/>
            <person name="Kuever J."/>
            <person name="Parshina S.N."/>
            <person name="Ivanova A.E."/>
            <person name="Nazina T.N."/>
            <person name="Brambilla E."/>
            <person name="Spring S."/>
            <person name="Klenk H.-P."/>
            <person name="Woyke T."/>
        </authorList>
    </citation>
    <scope>NUCLEOTIDE SEQUENCE [LARGE SCALE GENOMIC DNA]</scope>
    <source>
        <strain evidence="2">ATCC 23193 / DSM 2154 / NCIB 8452 / DL</strain>
    </source>
</reference>
<sequence>MKDLKVLFHVSDNEVWPKALLNITNFLKDVGQNGAEVEVVANAGAVMAYYPPEEKKEQLEQMAKLSHMGVKFTACRNALNAHSLDESQRPGFVEVVPGGITEVVKKQTEGFIYIKP</sequence>
<keyword evidence="2" id="KW-1185">Reference proteome</keyword>
<dbReference type="SUPFAM" id="SSF75169">
    <property type="entry name" value="DsrEFH-like"/>
    <property type="match status" value="1"/>
</dbReference>